<dbReference type="RefSeq" id="WP_027952453.1">
    <property type="nucleotide sequence ID" value="NZ_JADU01000019.1"/>
</dbReference>
<protein>
    <submittedName>
        <fullName evidence="2">DUF4861 domain-containing protein</fullName>
    </submittedName>
</protein>
<reference evidence="2 3" key="1">
    <citation type="submission" date="2024-09" db="EMBL/GenBank/DDBJ databases">
        <authorList>
            <person name="Sun Q."/>
            <person name="Mori K."/>
        </authorList>
    </citation>
    <scope>NUCLEOTIDE SEQUENCE [LARGE SCALE GENOMIC DNA]</scope>
    <source>
        <strain evidence="2 3">ATCC 51272</strain>
    </source>
</reference>
<name>A0ABV5ZJ17_9BACT</name>
<feature type="chain" id="PRO_5046712115" evidence="1">
    <location>
        <begin position="21"/>
        <end position="405"/>
    </location>
</feature>
<evidence type="ECO:0000313" key="3">
    <source>
        <dbReference type="Proteomes" id="UP001589688"/>
    </source>
</evidence>
<feature type="signal peptide" evidence="1">
    <location>
        <begin position="1"/>
        <end position="20"/>
    </location>
</feature>
<dbReference type="InterPro" id="IPR011013">
    <property type="entry name" value="Gal_mutarotase_sf_dom"/>
</dbReference>
<dbReference type="Pfam" id="PF16153">
    <property type="entry name" value="DUF4861"/>
    <property type="match status" value="1"/>
</dbReference>
<comment type="caution">
    <text evidence="2">The sequence shown here is derived from an EMBL/GenBank/DDBJ whole genome shotgun (WGS) entry which is preliminary data.</text>
</comment>
<dbReference type="Proteomes" id="UP001589688">
    <property type="component" value="Unassembled WGS sequence"/>
</dbReference>
<evidence type="ECO:0000256" key="1">
    <source>
        <dbReference type="SAM" id="SignalP"/>
    </source>
</evidence>
<gene>
    <name evidence="2" type="ORF">ACFFK8_02395</name>
</gene>
<dbReference type="InterPro" id="IPR032342">
    <property type="entry name" value="DUF4861"/>
</dbReference>
<evidence type="ECO:0000313" key="2">
    <source>
        <dbReference type="EMBL" id="MFB9896703.1"/>
    </source>
</evidence>
<accession>A0ABV5ZJ17</accession>
<keyword evidence="1" id="KW-0732">Signal</keyword>
<proteinExistence type="predicted"/>
<organism evidence="2 3">
    <name type="scientific">Hallella seregens ATCC 51272</name>
    <dbReference type="NCBI Taxonomy" id="1336250"/>
    <lineage>
        <taxon>Bacteria</taxon>
        <taxon>Pseudomonadati</taxon>
        <taxon>Bacteroidota</taxon>
        <taxon>Bacteroidia</taxon>
        <taxon>Bacteroidales</taxon>
        <taxon>Prevotellaceae</taxon>
        <taxon>Hallella</taxon>
    </lineage>
</organism>
<keyword evidence="3" id="KW-1185">Reference proteome</keyword>
<dbReference type="SUPFAM" id="SSF74650">
    <property type="entry name" value="Galactose mutarotase-like"/>
    <property type="match status" value="1"/>
</dbReference>
<dbReference type="EMBL" id="JBHLZF010000001">
    <property type="protein sequence ID" value="MFB9896703.1"/>
    <property type="molecule type" value="Genomic_DNA"/>
</dbReference>
<sequence length="405" mass="45633">MMRTLLFALWLAMLPAPGRAAEVTVTAVNPLDFQRQELIEIGLDSLRRRLGLAEGEPFVVRNPMGQQVAWQITHDGRLLIDAPVKPHGRTVYTVAPGTPEPMRSWVSGRMYPLRKDDIGWENDRGAYRVYGPALQRTGERSFGIDVWTKNSKELDMAQRYYKDYEGNVTGWANAENGRKNRDIDLHTSFHLDHGNGMDCYGVGPTMGCGTPALMLGDSLVLPYCYQRYKILDNGPLRFTVELTYAPTRVGGDTLVTEHRIISLDKGSNFNRMTVWYEGLSRPRDLAAGFVIHTAGRESVVTGRDYVQYADPTDRPDRYGGQLYIGVLFPEGAQTHRLLYARASGSDEGHAVGVKKGLRNGERYTYYFGSAWSEYDVRTQAEWDLRVRQTLQMLARPLQVSLGSAR</sequence>